<dbReference type="AlphaFoldDB" id="A0A2N8KW41"/>
<comment type="caution">
    <text evidence="4">The sequence shown here is derived from an EMBL/GenBank/DDBJ whole genome shotgun (WGS) entry which is preliminary data.</text>
</comment>
<dbReference type="PANTHER" id="PTHR43649:SF32">
    <property type="entry name" value="SUGAR BINDING SECRETED PROTEIN"/>
    <property type="match status" value="1"/>
</dbReference>
<keyword evidence="5" id="KW-1185">Reference proteome</keyword>
<keyword evidence="3" id="KW-0732">Signal</keyword>
<dbReference type="GO" id="GO:0042597">
    <property type="term" value="C:periplasmic space"/>
    <property type="evidence" value="ECO:0007669"/>
    <property type="project" value="UniProtKB-SubCell"/>
</dbReference>
<evidence type="ECO:0000313" key="5">
    <source>
        <dbReference type="Proteomes" id="UP000235916"/>
    </source>
</evidence>
<protein>
    <submittedName>
        <fullName evidence="4">Sugar ABC transporter substrate-binding protein</fullName>
    </submittedName>
</protein>
<evidence type="ECO:0000256" key="1">
    <source>
        <dbReference type="ARBA" id="ARBA00004418"/>
    </source>
</evidence>
<dbReference type="InterPro" id="IPR006059">
    <property type="entry name" value="SBP"/>
</dbReference>
<dbReference type="Proteomes" id="UP000235916">
    <property type="component" value="Unassembled WGS sequence"/>
</dbReference>
<dbReference type="InterPro" id="IPR006311">
    <property type="entry name" value="TAT_signal"/>
</dbReference>
<evidence type="ECO:0000256" key="3">
    <source>
        <dbReference type="SAM" id="SignalP"/>
    </source>
</evidence>
<dbReference type="Pfam" id="PF13416">
    <property type="entry name" value="SBP_bac_8"/>
    <property type="match status" value="1"/>
</dbReference>
<organism evidence="4 5">
    <name type="scientific">Kinneretia aquatilis</name>
    <dbReference type="NCBI Taxonomy" id="2070761"/>
    <lineage>
        <taxon>Bacteria</taxon>
        <taxon>Pseudomonadati</taxon>
        <taxon>Pseudomonadota</taxon>
        <taxon>Betaproteobacteria</taxon>
        <taxon>Burkholderiales</taxon>
        <taxon>Sphaerotilaceae</taxon>
        <taxon>Roseateles</taxon>
    </lineage>
</organism>
<accession>A0A2N8KW41</accession>
<dbReference type="RefSeq" id="WP_102767541.1">
    <property type="nucleotide sequence ID" value="NZ_POSP01000003.1"/>
</dbReference>
<proteinExistence type="inferred from homology"/>
<evidence type="ECO:0000313" key="4">
    <source>
        <dbReference type="EMBL" id="PND37622.1"/>
    </source>
</evidence>
<sequence length="428" mass="47092">MTRDKSPDTRRRQLLAAAALAPLAHSAPAQSEPPRLVVAAFPLLDQVIKQALPAWSQAHGGVQVEVISRQYDDHHTAMTTALSSASASHLPDVIALETMYMGRFSLGAGLQDLSVPPYLAEGLRERFVPFAFEQARNREGAVVAIPADIGPGSMFYRADVLERAGLGLKDLSESWEAYVQAGVQIKARTGAYLLAHARYLKDIVLFSSTPAGQSIYFDAQGRPSISSPLFQRAFELAQKVRRLGLDAIVDTWRNDWSEHLRRGKLATELSGAWMASQMAKSVAPNTHGLWRAAQLPGGSFGGWGGSYYAIPRRSDPSRKALAWSLIQHLTLSRELQLSAFKNQDAFPALLSAQDDPFFDEPVDFLGGQRARQLWRDAARRIPARPLHRQNKFAEEVVNGELDNVLIYGKSIPKALADAQALLVHRATR</sequence>
<dbReference type="SUPFAM" id="SSF53850">
    <property type="entry name" value="Periplasmic binding protein-like II"/>
    <property type="match status" value="1"/>
</dbReference>
<name>A0A2N8KW41_9BURK</name>
<dbReference type="Gene3D" id="3.40.190.10">
    <property type="entry name" value="Periplasmic binding protein-like II"/>
    <property type="match status" value="1"/>
</dbReference>
<comment type="similarity">
    <text evidence="2">Belongs to the bacterial solute-binding protein 1 family.</text>
</comment>
<dbReference type="InterPro" id="IPR050490">
    <property type="entry name" value="Bact_solute-bd_prot1"/>
</dbReference>
<dbReference type="OrthoDB" id="9808332at2"/>
<dbReference type="EMBL" id="POSP01000003">
    <property type="protein sequence ID" value="PND37622.1"/>
    <property type="molecule type" value="Genomic_DNA"/>
</dbReference>
<reference evidence="4 5" key="1">
    <citation type="submission" date="2018-01" db="EMBL/GenBank/DDBJ databases">
        <title>Draft genome sequence of Paucibacter aquatile CR182 isolated from freshwater of the Nakdong River.</title>
        <authorList>
            <person name="Choi A."/>
            <person name="Chung E.J."/>
        </authorList>
    </citation>
    <scope>NUCLEOTIDE SEQUENCE [LARGE SCALE GENOMIC DNA]</scope>
    <source>
        <strain evidence="4 5">CR182</strain>
    </source>
</reference>
<comment type="subcellular location">
    <subcellularLocation>
        <location evidence="1">Periplasm</location>
    </subcellularLocation>
</comment>
<feature type="signal peptide" evidence="3">
    <location>
        <begin position="1"/>
        <end position="31"/>
    </location>
</feature>
<gene>
    <name evidence="4" type="ORF">C1O66_08850</name>
</gene>
<feature type="chain" id="PRO_5014679686" evidence="3">
    <location>
        <begin position="32"/>
        <end position="428"/>
    </location>
</feature>
<dbReference type="PANTHER" id="PTHR43649">
    <property type="entry name" value="ARABINOSE-BINDING PROTEIN-RELATED"/>
    <property type="match status" value="1"/>
</dbReference>
<dbReference type="PROSITE" id="PS51318">
    <property type="entry name" value="TAT"/>
    <property type="match status" value="1"/>
</dbReference>
<evidence type="ECO:0000256" key="2">
    <source>
        <dbReference type="ARBA" id="ARBA00008520"/>
    </source>
</evidence>